<dbReference type="InterPro" id="IPR050792">
    <property type="entry name" value="ADP-ribosylglycohydrolase"/>
</dbReference>
<dbReference type="PANTHER" id="PTHR16222">
    <property type="entry name" value="ADP-RIBOSYLGLYCOHYDROLASE"/>
    <property type="match status" value="1"/>
</dbReference>
<dbReference type="PANTHER" id="PTHR16222:SF34">
    <property type="entry name" value="ADP-RIBOSYLGLYCOHYDROLASE"/>
    <property type="match status" value="1"/>
</dbReference>
<proteinExistence type="inferred from homology"/>
<dbReference type="Pfam" id="PF03747">
    <property type="entry name" value="ADP_ribosyl_GH"/>
    <property type="match status" value="1"/>
</dbReference>
<reference evidence="2 3" key="1">
    <citation type="submission" date="2024-02" db="EMBL/GenBank/DDBJ databases">
        <authorList>
            <person name="Daric V."/>
            <person name="Darras S."/>
        </authorList>
    </citation>
    <scope>NUCLEOTIDE SEQUENCE [LARGE SCALE GENOMIC DNA]</scope>
</reference>
<evidence type="ECO:0000256" key="1">
    <source>
        <dbReference type="ARBA" id="ARBA00010702"/>
    </source>
</evidence>
<dbReference type="InterPro" id="IPR036705">
    <property type="entry name" value="Ribosyl_crysJ1_sf"/>
</dbReference>
<keyword evidence="3" id="KW-1185">Reference proteome</keyword>
<organism evidence="2 3">
    <name type="scientific">Clavelina lepadiformis</name>
    <name type="common">Light-bulb sea squirt</name>
    <name type="synonym">Ascidia lepadiformis</name>
    <dbReference type="NCBI Taxonomy" id="159417"/>
    <lineage>
        <taxon>Eukaryota</taxon>
        <taxon>Metazoa</taxon>
        <taxon>Chordata</taxon>
        <taxon>Tunicata</taxon>
        <taxon>Ascidiacea</taxon>
        <taxon>Aplousobranchia</taxon>
        <taxon>Clavelinidae</taxon>
        <taxon>Clavelina</taxon>
    </lineage>
</organism>
<protein>
    <recommendedName>
        <fullName evidence="4">ADP-ribosylglycohydrolase</fullName>
    </recommendedName>
</protein>
<comment type="caution">
    <text evidence="2">The sequence shown here is derived from an EMBL/GenBank/DDBJ whole genome shotgun (WGS) entry which is preliminary data.</text>
</comment>
<dbReference type="Gene3D" id="1.10.4080.10">
    <property type="entry name" value="ADP-ribosylation/Crystallin J1"/>
    <property type="match status" value="1"/>
</dbReference>
<dbReference type="EMBL" id="CAWYQH010000174">
    <property type="protein sequence ID" value="CAK8698534.1"/>
    <property type="molecule type" value="Genomic_DNA"/>
</dbReference>
<evidence type="ECO:0000313" key="2">
    <source>
        <dbReference type="EMBL" id="CAK8698534.1"/>
    </source>
</evidence>
<evidence type="ECO:0008006" key="4">
    <source>
        <dbReference type="Google" id="ProtNLM"/>
    </source>
</evidence>
<gene>
    <name evidence="2" type="ORF">CVLEPA_LOCUS31968</name>
</gene>
<comment type="similarity">
    <text evidence="1">Belongs to the ADP-ribosylglycohydrolase family.</text>
</comment>
<sequence>MSDTSKIFEAARLAFTGALIGDAAAMPVHWYYDVPAIKRDYNGWITQYEKPHRLHPKSFMKLPEGGENPPLVGHVILHNKLDYWTSSEYLNYHCTMEAGENTLNCQCALLIMKSLRQFPSSMNDEEVLKQIFKEYVEFMTTPDSYTDSYAESYHRSFFGDWVKAGKPTELNALHNFVTKRSETAEKAAYIGALGATTAIILYFIDRPVDEVISIALKFVKRTHRDETLMKTISNYARILHSVVRGGSLRDAAEKALIDHFGSGGEEKIRKYDEAVEKADDKLSAYQAIGKELGIACDVKGAWPIALLICRNFHDDFEGGILTNVNIGGDNVGRGSPVGAMLGAAAAWKGKIPKKWLEGLKYKSQFAEILSK</sequence>
<dbReference type="Proteomes" id="UP001642483">
    <property type="component" value="Unassembled WGS sequence"/>
</dbReference>
<evidence type="ECO:0000313" key="3">
    <source>
        <dbReference type="Proteomes" id="UP001642483"/>
    </source>
</evidence>
<dbReference type="SUPFAM" id="SSF101478">
    <property type="entry name" value="ADP-ribosylglycohydrolase"/>
    <property type="match status" value="1"/>
</dbReference>
<name>A0ABP0H6E6_CLALP</name>
<dbReference type="InterPro" id="IPR005502">
    <property type="entry name" value="Ribosyl_crysJ1"/>
</dbReference>
<accession>A0ABP0H6E6</accession>